<keyword evidence="13 14" id="KW-0961">Cell wall biogenesis/degradation</keyword>
<dbReference type="GO" id="GO:0005524">
    <property type="term" value="F:ATP binding"/>
    <property type="evidence" value="ECO:0007669"/>
    <property type="project" value="UniProtKB-UniRule"/>
</dbReference>
<dbReference type="AlphaFoldDB" id="A0A3N9P789"/>
<dbReference type="NCBIfam" id="TIGR01205">
    <property type="entry name" value="D_ala_D_alaTIGR"/>
    <property type="match status" value="1"/>
</dbReference>
<feature type="active site" evidence="15">
    <location>
        <position position="142"/>
    </location>
</feature>
<evidence type="ECO:0000256" key="8">
    <source>
        <dbReference type="ARBA" id="ARBA00022840"/>
    </source>
</evidence>
<dbReference type="SUPFAM" id="SSF56059">
    <property type="entry name" value="Glutathione synthetase ATP-binding domain-like"/>
    <property type="match status" value="1"/>
</dbReference>
<dbReference type="UniPathway" id="UPA00219"/>
<dbReference type="InterPro" id="IPR011127">
    <property type="entry name" value="Dala_Dala_lig_N"/>
</dbReference>
<evidence type="ECO:0000256" key="3">
    <source>
        <dbReference type="ARBA" id="ARBA00010871"/>
    </source>
</evidence>
<dbReference type="EMBL" id="RQPI01000004">
    <property type="protein sequence ID" value="RQW12078.1"/>
    <property type="molecule type" value="Genomic_DNA"/>
</dbReference>
<evidence type="ECO:0000256" key="15">
    <source>
        <dbReference type="PIRSR" id="PIRSR039102-1"/>
    </source>
</evidence>
<dbReference type="GO" id="GO:0009252">
    <property type="term" value="P:peptidoglycan biosynthetic process"/>
    <property type="evidence" value="ECO:0007669"/>
    <property type="project" value="UniProtKB-UniRule"/>
</dbReference>
<dbReference type="RefSeq" id="WP_124695484.1">
    <property type="nucleotide sequence ID" value="NZ_JBHUFE010000026.1"/>
</dbReference>
<evidence type="ECO:0000256" key="9">
    <source>
        <dbReference type="ARBA" id="ARBA00022842"/>
    </source>
</evidence>
<proteinExistence type="inferred from homology"/>
<dbReference type="InterPro" id="IPR013815">
    <property type="entry name" value="ATP_grasp_subdomain_1"/>
</dbReference>
<evidence type="ECO:0000259" key="18">
    <source>
        <dbReference type="PROSITE" id="PS50975"/>
    </source>
</evidence>
<keyword evidence="10 14" id="KW-0133">Cell shape</keyword>
<comment type="function">
    <text evidence="14">Cell wall formation.</text>
</comment>
<evidence type="ECO:0000256" key="10">
    <source>
        <dbReference type="ARBA" id="ARBA00022960"/>
    </source>
</evidence>
<dbReference type="PROSITE" id="PS00843">
    <property type="entry name" value="DALA_DALA_LIGASE_1"/>
    <property type="match status" value="1"/>
</dbReference>
<dbReference type="OrthoDB" id="9813261at2"/>
<evidence type="ECO:0000256" key="14">
    <source>
        <dbReference type="HAMAP-Rule" id="MF_00047"/>
    </source>
</evidence>
<dbReference type="Pfam" id="PF01820">
    <property type="entry name" value="Dala_Dala_lig_N"/>
    <property type="match status" value="1"/>
</dbReference>
<feature type="active site" evidence="15">
    <location>
        <position position="13"/>
    </location>
</feature>
<comment type="cofactor">
    <cofactor evidence="16">
        <name>Mg(2+)</name>
        <dbReference type="ChEBI" id="CHEBI:18420"/>
    </cofactor>
    <cofactor evidence="16">
        <name>Mn(2+)</name>
        <dbReference type="ChEBI" id="CHEBI:29035"/>
    </cofactor>
    <text evidence="16">Binds 2 magnesium or manganese ions per subunit.</text>
</comment>
<dbReference type="GO" id="GO:0008360">
    <property type="term" value="P:regulation of cell shape"/>
    <property type="evidence" value="ECO:0007669"/>
    <property type="project" value="UniProtKB-KW"/>
</dbReference>
<dbReference type="EC" id="6.3.2.4" evidence="14"/>
<keyword evidence="7 17" id="KW-0547">Nucleotide-binding</keyword>
<dbReference type="FunFam" id="3.40.50.20:FF:000031">
    <property type="entry name" value="D-alanine--D-alanine ligase"/>
    <property type="match status" value="1"/>
</dbReference>
<comment type="cofactor">
    <cofactor evidence="1">
        <name>Mn(2+)</name>
        <dbReference type="ChEBI" id="CHEBI:29035"/>
    </cofactor>
</comment>
<sequence>MRVGVIMGGISSEREISLKTGAEILKALDPAQYEAVPVVINKREELAEQTRGLDLALLALHGAFGEDGTVQAVLESLNIPYTGSGVLSSAICMDKDMSKRLLRAAGIPTADWLCWNHIDEFTPEAAEQLGYPVIVKPSSGGSSIGMAKVNGPGELRAAIMEAFRWDRSVMAERYVRGMEITCSILDGETLPIIGIVPRNAEWFDYDAKYTENGALEQVAVLPVELERKVRRIALDCYRTLKCSVYARVDMIVSDGVPFVLEVNTLPGMTSASLMPKSAKAAGMTFGGLLDAIIAASLKERGVPVHVR</sequence>
<dbReference type="GO" id="GO:0046872">
    <property type="term" value="F:metal ion binding"/>
    <property type="evidence" value="ECO:0007669"/>
    <property type="project" value="UniProtKB-KW"/>
</dbReference>
<evidence type="ECO:0000256" key="7">
    <source>
        <dbReference type="ARBA" id="ARBA00022741"/>
    </source>
</evidence>
<evidence type="ECO:0000256" key="17">
    <source>
        <dbReference type="PROSITE-ProRule" id="PRU00409"/>
    </source>
</evidence>
<evidence type="ECO:0000256" key="11">
    <source>
        <dbReference type="ARBA" id="ARBA00022984"/>
    </source>
</evidence>
<evidence type="ECO:0000256" key="5">
    <source>
        <dbReference type="ARBA" id="ARBA00022598"/>
    </source>
</evidence>
<reference evidence="19 20" key="1">
    <citation type="submission" date="2018-11" db="EMBL/GenBank/DDBJ databases">
        <title>Genome sequence of strain 7197.</title>
        <authorList>
            <person name="Gao J."/>
            <person name="Sun J."/>
        </authorList>
    </citation>
    <scope>NUCLEOTIDE SEQUENCE [LARGE SCALE GENOMIC DNA]</scope>
    <source>
        <strain evidence="19 20">7197</strain>
    </source>
</reference>
<evidence type="ECO:0000256" key="12">
    <source>
        <dbReference type="ARBA" id="ARBA00023211"/>
    </source>
</evidence>
<dbReference type="InterPro" id="IPR011761">
    <property type="entry name" value="ATP-grasp"/>
</dbReference>
<comment type="similarity">
    <text evidence="3 14">Belongs to the D-alanine--D-alanine ligase family.</text>
</comment>
<keyword evidence="20" id="KW-1185">Reference proteome</keyword>
<evidence type="ECO:0000256" key="2">
    <source>
        <dbReference type="ARBA" id="ARBA00004496"/>
    </source>
</evidence>
<dbReference type="InterPro" id="IPR011095">
    <property type="entry name" value="Dala_Dala_lig_C"/>
</dbReference>
<dbReference type="InterPro" id="IPR005905">
    <property type="entry name" value="D_ala_D_ala"/>
</dbReference>
<keyword evidence="8 17" id="KW-0067">ATP-binding</keyword>
<evidence type="ECO:0000256" key="16">
    <source>
        <dbReference type="PIRSR" id="PIRSR039102-3"/>
    </source>
</evidence>
<evidence type="ECO:0000313" key="20">
    <source>
        <dbReference type="Proteomes" id="UP000282529"/>
    </source>
</evidence>
<feature type="binding site" evidence="16">
    <location>
        <position position="249"/>
    </location>
    <ligand>
        <name>Mg(2+)</name>
        <dbReference type="ChEBI" id="CHEBI:18420"/>
        <label>1</label>
    </ligand>
</feature>
<dbReference type="PROSITE" id="PS00844">
    <property type="entry name" value="DALA_DALA_LIGASE_2"/>
    <property type="match status" value="1"/>
</dbReference>
<keyword evidence="4 14" id="KW-0963">Cytoplasm</keyword>
<dbReference type="GO" id="GO:0071555">
    <property type="term" value="P:cell wall organization"/>
    <property type="evidence" value="ECO:0007669"/>
    <property type="project" value="UniProtKB-KW"/>
</dbReference>
<dbReference type="Pfam" id="PF07478">
    <property type="entry name" value="Dala_Dala_lig_C"/>
    <property type="match status" value="1"/>
</dbReference>
<keyword evidence="9 16" id="KW-0460">Magnesium</keyword>
<dbReference type="Gene3D" id="3.40.50.20">
    <property type="match status" value="1"/>
</dbReference>
<dbReference type="SUPFAM" id="SSF52440">
    <property type="entry name" value="PreATP-grasp domain"/>
    <property type="match status" value="1"/>
</dbReference>
<dbReference type="GO" id="GO:0008716">
    <property type="term" value="F:D-alanine-D-alanine ligase activity"/>
    <property type="evidence" value="ECO:0007669"/>
    <property type="project" value="UniProtKB-UniRule"/>
</dbReference>
<dbReference type="HAMAP" id="MF_00047">
    <property type="entry name" value="Dala_Dala_lig"/>
    <property type="match status" value="1"/>
</dbReference>
<organism evidence="19 20">
    <name type="scientific">Paenibacillus rhizophilus</name>
    <dbReference type="NCBI Taxonomy" id="1850366"/>
    <lineage>
        <taxon>Bacteria</taxon>
        <taxon>Bacillati</taxon>
        <taxon>Bacillota</taxon>
        <taxon>Bacilli</taxon>
        <taxon>Bacillales</taxon>
        <taxon>Paenibacillaceae</taxon>
        <taxon>Paenibacillus</taxon>
    </lineage>
</organism>
<dbReference type="Gene3D" id="3.30.470.20">
    <property type="entry name" value="ATP-grasp fold, B domain"/>
    <property type="match status" value="1"/>
</dbReference>
<name>A0A3N9P789_9BACL</name>
<dbReference type="Proteomes" id="UP000282529">
    <property type="component" value="Unassembled WGS sequence"/>
</dbReference>
<keyword evidence="6 16" id="KW-0479">Metal-binding</keyword>
<comment type="pathway">
    <text evidence="14">Cell wall biogenesis; peptidoglycan biosynthesis.</text>
</comment>
<comment type="caution">
    <text evidence="19">The sequence shown here is derived from an EMBL/GenBank/DDBJ whole genome shotgun (WGS) entry which is preliminary data.</text>
</comment>
<accession>A0A3N9P789</accession>
<gene>
    <name evidence="14" type="primary">ddl</name>
    <name evidence="19" type="ORF">EH198_10550</name>
</gene>
<keyword evidence="12 16" id="KW-0464">Manganese</keyword>
<keyword evidence="11 14" id="KW-0573">Peptidoglycan synthesis</keyword>
<feature type="binding site" evidence="16">
    <location>
        <position position="261"/>
    </location>
    <ligand>
        <name>Mg(2+)</name>
        <dbReference type="ChEBI" id="CHEBI:18420"/>
        <label>2</label>
    </ligand>
</feature>
<evidence type="ECO:0000256" key="4">
    <source>
        <dbReference type="ARBA" id="ARBA00022490"/>
    </source>
</evidence>
<feature type="binding site" evidence="16">
    <location>
        <position position="263"/>
    </location>
    <ligand>
        <name>Mg(2+)</name>
        <dbReference type="ChEBI" id="CHEBI:18420"/>
        <label>2</label>
    </ligand>
</feature>
<keyword evidence="5 14" id="KW-0436">Ligase</keyword>
<evidence type="ECO:0000256" key="13">
    <source>
        <dbReference type="ARBA" id="ARBA00023316"/>
    </source>
</evidence>
<comment type="subcellular location">
    <subcellularLocation>
        <location evidence="2 14">Cytoplasm</location>
    </subcellularLocation>
</comment>
<dbReference type="PANTHER" id="PTHR23132:SF23">
    <property type="entry name" value="D-ALANINE--D-ALANINE LIGASE B"/>
    <property type="match status" value="1"/>
</dbReference>
<feature type="active site" evidence="15">
    <location>
        <position position="272"/>
    </location>
</feature>
<dbReference type="GO" id="GO:0005737">
    <property type="term" value="C:cytoplasm"/>
    <property type="evidence" value="ECO:0007669"/>
    <property type="project" value="UniProtKB-SubCell"/>
</dbReference>
<dbReference type="PIRSF" id="PIRSF039102">
    <property type="entry name" value="Ddl/VanB"/>
    <property type="match status" value="1"/>
</dbReference>
<evidence type="ECO:0000256" key="1">
    <source>
        <dbReference type="ARBA" id="ARBA00001936"/>
    </source>
</evidence>
<dbReference type="PANTHER" id="PTHR23132">
    <property type="entry name" value="D-ALANINE--D-ALANINE LIGASE"/>
    <property type="match status" value="1"/>
</dbReference>
<dbReference type="NCBIfam" id="NF002378">
    <property type="entry name" value="PRK01372.1"/>
    <property type="match status" value="1"/>
</dbReference>
<dbReference type="InterPro" id="IPR000291">
    <property type="entry name" value="D-Ala_lig_Van_CS"/>
</dbReference>
<dbReference type="PROSITE" id="PS50975">
    <property type="entry name" value="ATP_GRASP"/>
    <property type="match status" value="1"/>
</dbReference>
<protein>
    <recommendedName>
        <fullName evidence="14">D-alanine--D-alanine ligase</fullName>
        <ecNumber evidence="14">6.3.2.4</ecNumber>
    </recommendedName>
    <alternativeName>
        <fullName evidence="14">D-Ala-D-Ala ligase</fullName>
    </alternativeName>
    <alternativeName>
        <fullName evidence="14">D-alanylalanine synthetase</fullName>
    </alternativeName>
</protein>
<dbReference type="InterPro" id="IPR016185">
    <property type="entry name" value="PreATP-grasp_dom_sf"/>
</dbReference>
<feature type="binding site" evidence="16">
    <location>
        <position position="261"/>
    </location>
    <ligand>
        <name>Mg(2+)</name>
        <dbReference type="ChEBI" id="CHEBI:18420"/>
        <label>1</label>
    </ligand>
</feature>
<comment type="catalytic activity">
    <reaction evidence="14">
        <text>2 D-alanine + ATP = D-alanyl-D-alanine + ADP + phosphate + H(+)</text>
        <dbReference type="Rhea" id="RHEA:11224"/>
        <dbReference type="ChEBI" id="CHEBI:15378"/>
        <dbReference type="ChEBI" id="CHEBI:30616"/>
        <dbReference type="ChEBI" id="CHEBI:43474"/>
        <dbReference type="ChEBI" id="CHEBI:57416"/>
        <dbReference type="ChEBI" id="CHEBI:57822"/>
        <dbReference type="ChEBI" id="CHEBI:456216"/>
        <dbReference type="EC" id="6.3.2.4"/>
    </reaction>
</comment>
<dbReference type="Gene3D" id="3.30.1490.20">
    <property type="entry name" value="ATP-grasp fold, A domain"/>
    <property type="match status" value="1"/>
</dbReference>
<evidence type="ECO:0000256" key="6">
    <source>
        <dbReference type="ARBA" id="ARBA00022723"/>
    </source>
</evidence>
<evidence type="ECO:0000313" key="19">
    <source>
        <dbReference type="EMBL" id="RQW12078.1"/>
    </source>
</evidence>
<feature type="domain" description="ATP-grasp" evidence="18">
    <location>
        <begin position="99"/>
        <end position="294"/>
    </location>
</feature>